<dbReference type="CDD" id="cd00302">
    <property type="entry name" value="cytochrome_P450"/>
    <property type="match status" value="1"/>
</dbReference>
<dbReference type="GO" id="GO:0016705">
    <property type="term" value="F:oxidoreductase activity, acting on paired donors, with incorporation or reduction of molecular oxygen"/>
    <property type="evidence" value="ECO:0007669"/>
    <property type="project" value="InterPro"/>
</dbReference>
<dbReference type="InterPro" id="IPR001128">
    <property type="entry name" value="Cyt_P450"/>
</dbReference>
<keyword evidence="2" id="KW-0349">Heme</keyword>
<dbReference type="SUPFAM" id="SSF48264">
    <property type="entry name" value="Cytochrome P450"/>
    <property type="match status" value="1"/>
</dbReference>
<comment type="similarity">
    <text evidence="1 2">Belongs to the cytochrome P450 family.</text>
</comment>
<keyword evidence="4" id="KW-1185">Reference proteome</keyword>
<dbReference type="PROSITE" id="PS00086">
    <property type="entry name" value="CYTOCHROME_P450"/>
    <property type="match status" value="1"/>
</dbReference>
<dbReference type="RefSeq" id="WP_132115590.1">
    <property type="nucleotide sequence ID" value="NZ_SLWS01000003.1"/>
</dbReference>
<dbReference type="GO" id="GO:0004497">
    <property type="term" value="F:monooxygenase activity"/>
    <property type="evidence" value="ECO:0007669"/>
    <property type="project" value="UniProtKB-KW"/>
</dbReference>
<evidence type="ECO:0000313" key="3">
    <source>
        <dbReference type="EMBL" id="TCO60532.1"/>
    </source>
</evidence>
<evidence type="ECO:0000256" key="2">
    <source>
        <dbReference type="RuleBase" id="RU000461"/>
    </source>
</evidence>
<proteinExistence type="inferred from homology"/>
<gene>
    <name evidence="3" type="ORF">EV192_103107</name>
</gene>
<dbReference type="InterPro" id="IPR036396">
    <property type="entry name" value="Cyt_P450_sf"/>
</dbReference>
<dbReference type="Gene3D" id="1.10.630.10">
    <property type="entry name" value="Cytochrome P450"/>
    <property type="match status" value="1"/>
</dbReference>
<keyword evidence="2" id="KW-0479">Metal-binding</keyword>
<dbReference type="Pfam" id="PF00067">
    <property type="entry name" value="p450"/>
    <property type="match status" value="1"/>
</dbReference>
<dbReference type="InterPro" id="IPR017972">
    <property type="entry name" value="Cyt_P450_CS"/>
</dbReference>
<organism evidence="3 4">
    <name type="scientific">Actinocrispum wychmicini</name>
    <dbReference type="NCBI Taxonomy" id="1213861"/>
    <lineage>
        <taxon>Bacteria</taxon>
        <taxon>Bacillati</taxon>
        <taxon>Actinomycetota</taxon>
        <taxon>Actinomycetes</taxon>
        <taxon>Pseudonocardiales</taxon>
        <taxon>Pseudonocardiaceae</taxon>
        <taxon>Actinocrispum</taxon>
    </lineage>
</organism>
<dbReference type="GO" id="GO:0005506">
    <property type="term" value="F:iron ion binding"/>
    <property type="evidence" value="ECO:0007669"/>
    <property type="project" value="InterPro"/>
</dbReference>
<dbReference type="AlphaFoldDB" id="A0A4R2JP50"/>
<protein>
    <submittedName>
        <fullName evidence="3">Cytochrome P450</fullName>
    </submittedName>
</protein>
<reference evidence="3 4" key="1">
    <citation type="submission" date="2019-03" db="EMBL/GenBank/DDBJ databases">
        <title>Genomic Encyclopedia of Type Strains, Phase IV (KMG-IV): sequencing the most valuable type-strain genomes for metagenomic binning, comparative biology and taxonomic classification.</title>
        <authorList>
            <person name="Goeker M."/>
        </authorList>
    </citation>
    <scope>NUCLEOTIDE SEQUENCE [LARGE SCALE GENOMIC DNA]</scope>
    <source>
        <strain evidence="3 4">DSM 45934</strain>
    </source>
</reference>
<dbReference type="PRINTS" id="PR00359">
    <property type="entry name" value="BP450"/>
</dbReference>
<keyword evidence="2" id="KW-0503">Monooxygenase</keyword>
<dbReference type="PANTHER" id="PTHR46696">
    <property type="entry name" value="P450, PUTATIVE (EUROFUNG)-RELATED"/>
    <property type="match status" value="1"/>
</dbReference>
<comment type="caution">
    <text evidence="3">The sequence shown here is derived from an EMBL/GenBank/DDBJ whole genome shotgun (WGS) entry which is preliminary data.</text>
</comment>
<dbReference type="PANTHER" id="PTHR46696:SF1">
    <property type="entry name" value="CYTOCHROME P450 YJIB-RELATED"/>
    <property type="match status" value="1"/>
</dbReference>
<dbReference type="InterPro" id="IPR002397">
    <property type="entry name" value="Cyt_P450_B"/>
</dbReference>
<keyword evidence="2" id="KW-0408">Iron</keyword>
<dbReference type="Proteomes" id="UP000295680">
    <property type="component" value="Unassembled WGS sequence"/>
</dbReference>
<dbReference type="OrthoDB" id="502624at2"/>
<name>A0A4R2JP50_9PSEU</name>
<evidence type="ECO:0000256" key="1">
    <source>
        <dbReference type="ARBA" id="ARBA00010617"/>
    </source>
</evidence>
<keyword evidence="2" id="KW-0560">Oxidoreductase</keyword>
<sequence length="382" mass="41434">MSRHERLLYLAAHPLAYPFLRLVAHAGPVVRVPRLGVVVNDATLAHQVLRDTSAFRKTGPGSSGALWSPVVGSAALLNMEDADHKVMRRKLSGLFTAGYVDDLCDRVLVGPLAVLADRLASGRPVDLVDTTRICAGAVICALVGIDADEATCRRMFAHGEEITAMVRLSTKELSPTQVRTAKRVLGEITSPAAVTYESGDEKTVMGRMRELGLSKDEALGTAAALFLTGTETVATLVPRLIALLCDSGVQGRLADEPDLLDRCIEEALRVTTPSPAMLRSVAEPARIGRMKVRPGERVLIATHNCARAHGHDFDPDRVPPPELNRLWFGSGTHFCIGYPLAMAEIRALARTVTRFAPLRVVRRRYSTGVLIPTYRVLEVARA</sequence>
<dbReference type="EMBL" id="SLWS01000003">
    <property type="protein sequence ID" value="TCO60532.1"/>
    <property type="molecule type" value="Genomic_DNA"/>
</dbReference>
<dbReference type="GO" id="GO:0020037">
    <property type="term" value="F:heme binding"/>
    <property type="evidence" value="ECO:0007669"/>
    <property type="project" value="InterPro"/>
</dbReference>
<evidence type="ECO:0000313" key="4">
    <source>
        <dbReference type="Proteomes" id="UP000295680"/>
    </source>
</evidence>
<accession>A0A4R2JP50</accession>